<sequence length="288" mass="32211">MLANHGILSYSGHRFTFPQLATAIRATYNVSPMFKFFGPTHTAKFVNLSCWMGGVDISDLNVRDYTERHAFSSHARTGIFSYSGHRFTFPQLATAIRATYNVSPMFKFFGPTHTANFLNLSYWIGRVDVSDLNVRDCTEHDVFSSVRRAPYSVTHTHAYGGDEHEPFLSIIGELLASVTAPDGKLTCMDLVHFARKRRMQAQHHSSYFSFCLVDKLLDISSLVPLPWKSVQLHHQTSTNASTKPIRMMSRPSDTAVSTPQRTVLSCARHKDMHVLYCVGNANAGTSAA</sequence>
<comment type="cofactor">
    <cofactor evidence="1">
        <name>heme b</name>
        <dbReference type="ChEBI" id="CHEBI:60344"/>
    </cofactor>
</comment>
<gene>
    <name evidence="9" type="ORF">A0H81_10160</name>
</gene>
<evidence type="ECO:0000313" key="10">
    <source>
        <dbReference type="Proteomes" id="UP000092993"/>
    </source>
</evidence>
<proteinExistence type="inferred from homology"/>
<keyword evidence="5" id="KW-0560">Oxidoreductase</keyword>
<dbReference type="AlphaFoldDB" id="A0A1C7LXR8"/>
<comment type="caution">
    <text evidence="9">The sequence shown here is derived from an EMBL/GenBank/DDBJ whole genome shotgun (WGS) entry which is preliminary data.</text>
</comment>
<dbReference type="STRING" id="5627.A0A1C7LXR8"/>
<keyword evidence="10" id="KW-1185">Reference proteome</keyword>
<dbReference type="InterPro" id="IPR000028">
    <property type="entry name" value="Chloroperoxidase"/>
</dbReference>
<evidence type="ECO:0000256" key="7">
    <source>
        <dbReference type="ARBA" id="ARBA00025795"/>
    </source>
</evidence>
<evidence type="ECO:0000256" key="3">
    <source>
        <dbReference type="ARBA" id="ARBA00022617"/>
    </source>
</evidence>
<keyword evidence="3" id="KW-0349">Heme</keyword>
<comment type="similarity">
    <text evidence="7">Belongs to the chloroperoxidase family.</text>
</comment>
<evidence type="ECO:0000256" key="1">
    <source>
        <dbReference type="ARBA" id="ARBA00001970"/>
    </source>
</evidence>
<evidence type="ECO:0000256" key="6">
    <source>
        <dbReference type="ARBA" id="ARBA00023004"/>
    </source>
</evidence>
<keyword evidence="6" id="KW-0408">Iron</keyword>
<dbReference type="GO" id="GO:0004601">
    <property type="term" value="F:peroxidase activity"/>
    <property type="evidence" value="ECO:0007669"/>
    <property type="project" value="UniProtKB-KW"/>
</dbReference>
<evidence type="ECO:0000256" key="4">
    <source>
        <dbReference type="ARBA" id="ARBA00022723"/>
    </source>
</evidence>
<organism evidence="9 10">
    <name type="scientific">Grifola frondosa</name>
    <name type="common">Maitake</name>
    <name type="synonym">Polyporus frondosus</name>
    <dbReference type="NCBI Taxonomy" id="5627"/>
    <lineage>
        <taxon>Eukaryota</taxon>
        <taxon>Fungi</taxon>
        <taxon>Dikarya</taxon>
        <taxon>Basidiomycota</taxon>
        <taxon>Agaricomycotina</taxon>
        <taxon>Agaricomycetes</taxon>
        <taxon>Polyporales</taxon>
        <taxon>Grifolaceae</taxon>
        <taxon>Grifola</taxon>
    </lineage>
</organism>
<evidence type="ECO:0000313" key="9">
    <source>
        <dbReference type="EMBL" id="OBZ69513.1"/>
    </source>
</evidence>
<evidence type="ECO:0000256" key="5">
    <source>
        <dbReference type="ARBA" id="ARBA00023002"/>
    </source>
</evidence>
<feature type="domain" description="Heme haloperoxidase family profile" evidence="8">
    <location>
        <begin position="1"/>
        <end position="288"/>
    </location>
</feature>
<dbReference type="Pfam" id="PF01328">
    <property type="entry name" value="Peroxidase_2"/>
    <property type="match status" value="1"/>
</dbReference>
<dbReference type="GO" id="GO:0046872">
    <property type="term" value="F:metal ion binding"/>
    <property type="evidence" value="ECO:0007669"/>
    <property type="project" value="UniProtKB-KW"/>
</dbReference>
<evidence type="ECO:0000256" key="2">
    <source>
        <dbReference type="ARBA" id="ARBA00022559"/>
    </source>
</evidence>
<evidence type="ECO:0000259" key="8">
    <source>
        <dbReference type="PROSITE" id="PS51405"/>
    </source>
</evidence>
<accession>A0A1C7LXR8</accession>
<dbReference type="PROSITE" id="PS51405">
    <property type="entry name" value="HEME_HALOPEROXIDASE"/>
    <property type="match status" value="1"/>
</dbReference>
<name>A0A1C7LXR8_GRIFR</name>
<dbReference type="EMBL" id="LUGG01000015">
    <property type="protein sequence ID" value="OBZ69513.1"/>
    <property type="molecule type" value="Genomic_DNA"/>
</dbReference>
<protein>
    <recommendedName>
        <fullName evidence="8">Heme haloperoxidase family profile domain-containing protein</fullName>
    </recommendedName>
</protein>
<dbReference type="PANTHER" id="PTHR33577">
    <property type="entry name" value="STERIGMATOCYSTIN BIOSYNTHESIS PEROXIDASE STCC-RELATED"/>
    <property type="match status" value="1"/>
</dbReference>
<reference evidence="9 10" key="1">
    <citation type="submission" date="2016-03" db="EMBL/GenBank/DDBJ databases">
        <title>Whole genome sequencing of Grifola frondosa 9006-11.</title>
        <authorList>
            <person name="Min B."/>
            <person name="Park H."/>
            <person name="Kim J.-G."/>
            <person name="Cho H."/>
            <person name="Oh Y.-L."/>
            <person name="Kong W.-S."/>
            <person name="Choi I.-G."/>
        </authorList>
    </citation>
    <scope>NUCLEOTIDE SEQUENCE [LARGE SCALE GENOMIC DNA]</scope>
    <source>
        <strain evidence="9 10">9006-11</strain>
    </source>
</reference>
<keyword evidence="4" id="KW-0479">Metal-binding</keyword>
<dbReference type="Gene3D" id="1.10.489.10">
    <property type="entry name" value="Chloroperoxidase-like"/>
    <property type="match status" value="2"/>
</dbReference>
<dbReference type="SUPFAM" id="SSF47571">
    <property type="entry name" value="Cloroperoxidase"/>
    <property type="match status" value="2"/>
</dbReference>
<keyword evidence="2" id="KW-0575">Peroxidase</keyword>
<dbReference type="PANTHER" id="PTHR33577:SF18">
    <property type="entry name" value="HEME HALOPEROXIDASE FAMILY PROFILE DOMAIN-CONTAINING PROTEIN"/>
    <property type="match status" value="1"/>
</dbReference>
<dbReference type="InterPro" id="IPR036851">
    <property type="entry name" value="Chloroperoxidase-like_sf"/>
</dbReference>
<dbReference type="Proteomes" id="UP000092993">
    <property type="component" value="Unassembled WGS sequence"/>
</dbReference>